<dbReference type="EMBL" id="JACCBU010000001">
    <property type="protein sequence ID" value="NYE69592.1"/>
    <property type="molecule type" value="Genomic_DNA"/>
</dbReference>
<sequence>MVSNPERRIALLDAAIETLADEGARGLTFRMVDGRAAVPIGTTSNYFASRDDLLTQVAAHLYVRFAPDPDELDRAAAASTVDELIMVMQGVVARLIERRSVYLAMLELRLEATRRPALQEMFTERVRDDLAANVAGHAASGAPGDRNTVIVLYVALAGLIIEQLTLPGVLADEGSTDDLVALVVRSVAGD</sequence>
<evidence type="ECO:0000313" key="4">
    <source>
        <dbReference type="EMBL" id="NYE69592.1"/>
    </source>
</evidence>
<feature type="domain" description="HTH tetR-type" evidence="3">
    <location>
        <begin position="5"/>
        <end position="65"/>
    </location>
</feature>
<evidence type="ECO:0000256" key="2">
    <source>
        <dbReference type="PROSITE-ProRule" id="PRU00335"/>
    </source>
</evidence>
<reference evidence="4 5" key="1">
    <citation type="submission" date="2020-07" db="EMBL/GenBank/DDBJ databases">
        <title>Sequencing the genomes of 1000 actinobacteria strains.</title>
        <authorList>
            <person name="Klenk H.-P."/>
        </authorList>
    </citation>
    <scope>NUCLEOTIDE SEQUENCE [LARGE SCALE GENOMIC DNA]</scope>
    <source>
        <strain evidence="4 5">DSM 22083</strain>
    </source>
</reference>
<protein>
    <submittedName>
        <fullName evidence="4">DNA-binding transcriptional regulator YbjK</fullName>
    </submittedName>
</protein>
<dbReference type="Proteomes" id="UP000569914">
    <property type="component" value="Unassembled WGS sequence"/>
</dbReference>
<organism evidence="4 5">
    <name type="scientific">Microlunatus parietis</name>
    <dbReference type="NCBI Taxonomy" id="682979"/>
    <lineage>
        <taxon>Bacteria</taxon>
        <taxon>Bacillati</taxon>
        <taxon>Actinomycetota</taxon>
        <taxon>Actinomycetes</taxon>
        <taxon>Propionibacteriales</taxon>
        <taxon>Propionibacteriaceae</taxon>
        <taxon>Microlunatus</taxon>
    </lineage>
</organism>
<keyword evidence="5" id="KW-1185">Reference proteome</keyword>
<dbReference type="SUPFAM" id="SSF46689">
    <property type="entry name" value="Homeodomain-like"/>
    <property type="match status" value="1"/>
</dbReference>
<dbReference type="InterPro" id="IPR041583">
    <property type="entry name" value="TetR_C_31"/>
</dbReference>
<evidence type="ECO:0000256" key="1">
    <source>
        <dbReference type="ARBA" id="ARBA00023125"/>
    </source>
</evidence>
<dbReference type="RefSeq" id="WP_179748470.1">
    <property type="nucleotide sequence ID" value="NZ_JACCBU010000001.1"/>
</dbReference>
<proteinExistence type="predicted"/>
<keyword evidence="1 2" id="KW-0238">DNA-binding</keyword>
<dbReference type="GO" id="GO:0003677">
    <property type="term" value="F:DNA binding"/>
    <property type="evidence" value="ECO:0007669"/>
    <property type="project" value="UniProtKB-UniRule"/>
</dbReference>
<evidence type="ECO:0000313" key="5">
    <source>
        <dbReference type="Proteomes" id="UP000569914"/>
    </source>
</evidence>
<dbReference type="Gene3D" id="1.10.357.10">
    <property type="entry name" value="Tetracycline Repressor, domain 2"/>
    <property type="match status" value="1"/>
</dbReference>
<dbReference type="InterPro" id="IPR009057">
    <property type="entry name" value="Homeodomain-like_sf"/>
</dbReference>
<gene>
    <name evidence="4" type="ORF">BKA15_000921</name>
</gene>
<feature type="DNA-binding region" description="H-T-H motif" evidence="2">
    <location>
        <begin position="28"/>
        <end position="47"/>
    </location>
</feature>
<evidence type="ECO:0000259" key="3">
    <source>
        <dbReference type="PROSITE" id="PS50977"/>
    </source>
</evidence>
<dbReference type="PROSITE" id="PS50977">
    <property type="entry name" value="HTH_TETR_2"/>
    <property type="match status" value="1"/>
</dbReference>
<name>A0A7Y9I3K8_9ACTN</name>
<accession>A0A7Y9I3K8</accession>
<dbReference type="AlphaFoldDB" id="A0A7Y9I3K8"/>
<dbReference type="Pfam" id="PF17940">
    <property type="entry name" value="TetR_C_31"/>
    <property type="match status" value="1"/>
</dbReference>
<dbReference type="InterPro" id="IPR001647">
    <property type="entry name" value="HTH_TetR"/>
</dbReference>
<comment type="caution">
    <text evidence="4">The sequence shown here is derived from an EMBL/GenBank/DDBJ whole genome shotgun (WGS) entry which is preliminary data.</text>
</comment>
<dbReference type="Pfam" id="PF00440">
    <property type="entry name" value="TetR_N"/>
    <property type="match status" value="1"/>
</dbReference>